<gene>
    <name evidence="1" type="ORF">IF1G_10708</name>
</gene>
<organism evidence="1 2">
    <name type="scientific">Cordyceps javanica</name>
    <dbReference type="NCBI Taxonomy" id="43265"/>
    <lineage>
        <taxon>Eukaryota</taxon>
        <taxon>Fungi</taxon>
        <taxon>Dikarya</taxon>
        <taxon>Ascomycota</taxon>
        <taxon>Pezizomycotina</taxon>
        <taxon>Sordariomycetes</taxon>
        <taxon>Hypocreomycetidae</taxon>
        <taxon>Hypocreales</taxon>
        <taxon>Cordycipitaceae</taxon>
        <taxon>Cordyceps</taxon>
    </lineage>
</organism>
<dbReference type="EMBL" id="SPUK01000025">
    <property type="protein sequence ID" value="TQV90556.1"/>
    <property type="molecule type" value="Genomic_DNA"/>
</dbReference>
<dbReference type="Proteomes" id="UP000315783">
    <property type="component" value="Unassembled WGS sequence"/>
</dbReference>
<name>A0A545UM60_9HYPO</name>
<proteinExistence type="predicted"/>
<dbReference type="AlphaFoldDB" id="A0A545UM60"/>
<protein>
    <submittedName>
        <fullName evidence="1">Uncharacterized protein</fullName>
    </submittedName>
</protein>
<accession>A0A545UM60</accession>
<keyword evidence="2" id="KW-1185">Reference proteome</keyword>
<comment type="caution">
    <text evidence="1">The sequence shown here is derived from an EMBL/GenBank/DDBJ whole genome shotgun (WGS) entry which is preliminary data.</text>
</comment>
<reference evidence="1 2" key="1">
    <citation type="journal article" date="2019" name="Appl. Microbiol. Biotechnol.">
        <title>Genome sequence of Isaria javanica and comparative genome analysis insights into family S53 peptidase evolution in fungal entomopathogens.</title>
        <authorList>
            <person name="Lin R."/>
            <person name="Zhang X."/>
            <person name="Xin B."/>
            <person name="Zou M."/>
            <person name="Gao Y."/>
            <person name="Qin F."/>
            <person name="Hu Q."/>
            <person name="Xie B."/>
            <person name="Cheng X."/>
        </authorList>
    </citation>
    <scope>NUCLEOTIDE SEQUENCE [LARGE SCALE GENOMIC DNA]</scope>
    <source>
        <strain evidence="1 2">IJ1G</strain>
    </source>
</reference>
<sequence>MLPCNASRLYPSHVYTAPLSYVPVLSSSRCHCLQSNSTSSVLPHVEHALAAAKDKETYQIHKHGREDGARNGNTFLWRGILVASDKLLVPAAVHDGQHGQDNDGEHGYDGDQAWPALTTGFMAGGCVCVFWRAARERLIRSGSGRTG</sequence>
<evidence type="ECO:0000313" key="2">
    <source>
        <dbReference type="Proteomes" id="UP000315783"/>
    </source>
</evidence>
<evidence type="ECO:0000313" key="1">
    <source>
        <dbReference type="EMBL" id="TQV90556.1"/>
    </source>
</evidence>